<feature type="transmembrane region" description="Helical" evidence="8">
    <location>
        <begin position="424"/>
        <end position="446"/>
    </location>
</feature>
<feature type="transmembrane region" description="Helical" evidence="8">
    <location>
        <begin position="209"/>
        <end position="230"/>
    </location>
</feature>
<evidence type="ECO:0000259" key="9">
    <source>
        <dbReference type="Pfam" id="PF06738"/>
    </source>
</evidence>
<dbReference type="GO" id="GO:0022857">
    <property type="term" value="F:transmembrane transporter activity"/>
    <property type="evidence" value="ECO:0007669"/>
    <property type="project" value="InterPro"/>
</dbReference>
<feature type="compositionally biased region" description="Polar residues" evidence="7">
    <location>
        <begin position="495"/>
        <end position="504"/>
    </location>
</feature>
<feature type="transmembrane region" description="Helical" evidence="8">
    <location>
        <begin position="394"/>
        <end position="412"/>
    </location>
</feature>
<comment type="caution">
    <text evidence="11">The sequence shown here is derived from an EMBL/GenBank/DDBJ whole genome shotgun (WGS) entry which is preliminary data.</text>
</comment>
<dbReference type="PANTHER" id="PTHR34390:SF2">
    <property type="entry name" value="SUCCINATE TRANSPORTER SUBUNIT YJJP-RELATED"/>
    <property type="match status" value="1"/>
</dbReference>
<feature type="region of interest" description="Disordered" evidence="7">
    <location>
        <begin position="483"/>
        <end position="534"/>
    </location>
</feature>
<dbReference type="PANTHER" id="PTHR34390">
    <property type="entry name" value="UPF0442 PROTEIN YJJB-RELATED"/>
    <property type="match status" value="1"/>
</dbReference>
<sequence>MSWLNNLKTNLRGTGSKISTVDAAKAAPPPSPLAPVDLTNPAHLTGVMEIAARIGEILISSGNSNSDVRAQIHSVLSAYGLYQAHVDITTKTITIHANIGTINERIPVNVFRVAPDLTVDFSKLTAVDRLIRSIQSGATPPERAEQILDNIMVEVPPHSPKMVNVGWGMLGGGVSVMLGGDAAVGILAFIISFAIMATNSWLSKFRLPAFYQNVVGGFIATVPAAGFYTFAGNIGWTFSPSYLIASGIIVLVAGLTLVQCFVDGITGAPVSSAARLFEAILMTGAIVGGVALGIQFAILVGWQLPPLEHTSPPNAHEIPLRIVLGALSSAGFAFACQARRAAVAVAGATAGAGMIFYYGIMVPLGAGVVLASGVTAGIIGLAGGLLARRYEIPPLIVAVCGYTPMLPGLMLYRGMYAMINEQAIVGFSNAGGAIAISAALAAGVVFGEKVARNLRRPRSYRAYAAVQRAGRFSYRQAAKAAAKGSSAARRIPRGNSGTNAGKQTSASNSASSDAHAAQTRPSETQTSQRKTDHT</sequence>
<evidence type="ECO:0000256" key="5">
    <source>
        <dbReference type="ARBA" id="ARBA00023136"/>
    </source>
</evidence>
<evidence type="ECO:0000256" key="6">
    <source>
        <dbReference type="ARBA" id="ARBA00034125"/>
    </source>
</evidence>
<dbReference type="InterPro" id="IPR024528">
    <property type="entry name" value="ThrE_2"/>
</dbReference>
<keyword evidence="3 8" id="KW-0812">Transmembrane</keyword>
<dbReference type="InterPro" id="IPR010619">
    <property type="entry name" value="ThrE-like_N"/>
</dbReference>
<evidence type="ECO:0000256" key="4">
    <source>
        <dbReference type="ARBA" id="ARBA00022989"/>
    </source>
</evidence>
<dbReference type="InterPro" id="IPR050539">
    <property type="entry name" value="ThrE_Dicarb/AminoAcid_Exp"/>
</dbReference>
<dbReference type="GO" id="GO:0005886">
    <property type="term" value="C:plasma membrane"/>
    <property type="evidence" value="ECO:0007669"/>
    <property type="project" value="UniProtKB-SubCell"/>
</dbReference>
<evidence type="ECO:0000256" key="1">
    <source>
        <dbReference type="ARBA" id="ARBA00004651"/>
    </source>
</evidence>
<feature type="compositionally biased region" description="Polar residues" evidence="7">
    <location>
        <begin position="519"/>
        <end position="528"/>
    </location>
</feature>
<accession>A0AAP4BSB8</accession>
<organism evidence="11 12">
    <name type="scientific">Corynebacterium pseudodiphtheriticum</name>
    <dbReference type="NCBI Taxonomy" id="37637"/>
    <lineage>
        <taxon>Bacteria</taxon>
        <taxon>Bacillati</taxon>
        <taxon>Actinomycetota</taxon>
        <taxon>Actinomycetes</taxon>
        <taxon>Mycobacteriales</taxon>
        <taxon>Corynebacteriaceae</taxon>
        <taxon>Corynebacterium</taxon>
    </lineage>
</organism>
<dbReference type="Pfam" id="PF06738">
    <property type="entry name" value="ThrE"/>
    <property type="match status" value="1"/>
</dbReference>
<comment type="subcellular location">
    <subcellularLocation>
        <location evidence="1">Cell membrane</location>
        <topology evidence="1">Multi-pass membrane protein</topology>
    </subcellularLocation>
</comment>
<dbReference type="Pfam" id="PF12821">
    <property type="entry name" value="ThrE_2"/>
    <property type="match status" value="1"/>
</dbReference>
<evidence type="ECO:0000256" key="3">
    <source>
        <dbReference type="ARBA" id="ARBA00022692"/>
    </source>
</evidence>
<feature type="transmembrane region" description="Helical" evidence="8">
    <location>
        <begin position="276"/>
        <end position="298"/>
    </location>
</feature>
<feature type="transmembrane region" description="Helical" evidence="8">
    <location>
        <begin position="366"/>
        <end position="387"/>
    </location>
</feature>
<dbReference type="EMBL" id="JASNVH010000011">
    <property type="protein sequence ID" value="MDK4307388.1"/>
    <property type="molecule type" value="Genomic_DNA"/>
</dbReference>
<feature type="transmembrane region" description="Helical" evidence="8">
    <location>
        <begin position="318"/>
        <end position="335"/>
    </location>
</feature>
<evidence type="ECO:0000256" key="8">
    <source>
        <dbReference type="SAM" id="Phobius"/>
    </source>
</evidence>
<keyword evidence="2" id="KW-1003">Cell membrane</keyword>
<evidence type="ECO:0000313" key="12">
    <source>
        <dbReference type="Proteomes" id="UP001224412"/>
    </source>
</evidence>
<feature type="domain" description="Threonine/Serine exporter ThrE" evidence="10">
    <location>
        <begin position="322"/>
        <end position="447"/>
    </location>
</feature>
<feature type="transmembrane region" description="Helical" evidence="8">
    <location>
        <begin position="167"/>
        <end position="197"/>
    </location>
</feature>
<evidence type="ECO:0000259" key="10">
    <source>
        <dbReference type="Pfam" id="PF12821"/>
    </source>
</evidence>
<evidence type="ECO:0000256" key="7">
    <source>
        <dbReference type="SAM" id="MobiDB-lite"/>
    </source>
</evidence>
<feature type="transmembrane region" description="Helical" evidence="8">
    <location>
        <begin position="342"/>
        <end position="360"/>
    </location>
</feature>
<feature type="transmembrane region" description="Helical" evidence="8">
    <location>
        <begin position="242"/>
        <end position="264"/>
    </location>
</feature>
<reference evidence="11" key="1">
    <citation type="submission" date="2023-05" db="EMBL/GenBank/DDBJ databases">
        <title>Metabolic capabilities are highly conserved among human nasal-associated Corynebacterium species in pangenomic analyses.</title>
        <authorList>
            <person name="Tran T.H."/>
            <person name="Roberts A.Q."/>
            <person name="Escapa I.F."/>
            <person name="Gao W."/>
            <person name="Conlan S."/>
            <person name="Kong H."/>
            <person name="Segre J.A."/>
            <person name="Kelly M.S."/>
            <person name="Lemon K.P."/>
        </authorList>
    </citation>
    <scope>NUCLEOTIDE SEQUENCE</scope>
    <source>
        <strain evidence="11">KPL2773</strain>
    </source>
</reference>
<dbReference type="RefSeq" id="WP_284599331.1">
    <property type="nucleotide sequence ID" value="NZ_JASNVH010000011.1"/>
</dbReference>
<dbReference type="AlphaFoldDB" id="A0AAP4BSB8"/>
<feature type="compositionally biased region" description="Low complexity" evidence="7">
    <location>
        <begin position="505"/>
        <end position="517"/>
    </location>
</feature>
<protein>
    <submittedName>
        <fullName evidence="11">Threonine/serine exporter family protein</fullName>
    </submittedName>
</protein>
<dbReference type="NCBIfam" id="NF047720">
    <property type="entry name" value="ThrSerExpThrE"/>
    <property type="match status" value="1"/>
</dbReference>
<keyword evidence="4 8" id="KW-1133">Transmembrane helix</keyword>
<name>A0AAP4BSB8_9CORY</name>
<feature type="domain" description="Threonine/serine exporter-like N-terminal" evidence="9">
    <location>
        <begin position="50"/>
        <end position="296"/>
    </location>
</feature>
<gene>
    <name evidence="11" type="ORF">QPX42_07525</name>
</gene>
<dbReference type="GO" id="GO:0015744">
    <property type="term" value="P:succinate transport"/>
    <property type="evidence" value="ECO:0007669"/>
    <property type="project" value="TreeGrafter"/>
</dbReference>
<evidence type="ECO:0000256" key="2">
    <source>
        <dbReference type="ARBA" id="ARBA00022475"/>
    </source>
</evidence>
<proteinExistence type="inferred from homology"/>
<dbReference type="Proteomes" id="UP001224412">
    <property type="component" value="Unassembled WGS sequence"/>
</dbReference>
<evidence type="ECO:0000313" key="11">
    <source>
        <dbReference type="EMBL" id="MDK4307388.1"/>
    </source>
</evidence>
<keyword evidence="5 8" id="KW-0472">Membrane</keyword>
<comment type="similarity">
    <text evidence="6">Belongs to the ThrE exporter (TC 2.A.79) family.</text>
</comment>